<evidence type="ECO:0000313" key="2">
    <source>
        <dbReference type="EMBL" id="NHM13214.1"/>
    </source>
</evidence>
<reference evidence="3" key="2">
    <citation type="submission" date="2021-04" db="EMBL/GenBank/DDBJ databases">
        <title>Novel species in family Eggerthellaceae.</title>
        <authorList>
            <person name="Zhang G."/>
        </authorList>
    </citation>
    <scope>NUCLEOTIDE SEQUENCE</scope>
    <source>
        <strain evidence="3">Zg-886</strain>
    </source>
</reference>
<organism evidence="3 5">
    <name type="scientific">Xiamenia xianingshaonis</name>
    <dbReference type="NCBI Taxonomy" id="2682776"/>
    <lineage>
        <taxon>Bacteria</taxon>
        <taxon>Bacillati</taxon>
        <taxon>Actinomycetota</taxon>
        <taxon>Coriobacteriia</taxon>
        <taxon>Eggerthellales</taxon>
        <taxon>Eggerthellaceae</taxon>
        <taxon>Xiamenia</taxon>
    </lineage>
</organism>
<keyword evidence="1" id="KW-1133">Transmembrane helix</keyword>
<dbReference type="PANTHER" id="PTHR34989">
    <property type="entry name" value="PROTEIN HDED"/>
    <property type="match status" value="1"/>
</dbReference>
<evidence type="ECO:0000313" key="4">
    <source>
        <dbReference type="Proteomes" id="UP000636394"/>
    </source>
</evidence>
<dbReference type="Proteomes" id="UP000671910">
    <property type="component" value="Chromosome"/>
</dbReference>
<dbReference type="GO" id="GO:0005886">
    <property type="term" value="C:plasma membrane"/>
    <property type="evidence" value="ECO:0007669"/>
    <property type="project" value="TreeGrafter"/>
</dbReference>
<dbReference type="InterPro" id="IPR005325">
    <property type="entry name" value="DUF308_memb"/>
</dbReference>
<keyword evidence="1" id="KW-0812">Transmembrane</keyword>
<evidence type="ECO:0000313" key="5">
    <source>
        <dbReference type="Proteomes" id="UP000671910"/>
    </source>
</evidence>
<keyword evidence="1" id="KW-0472">Membrane</keyword>
<feature type="transmembrane region" description="Helical" evidence="1">
    <location>
        <begin position="9"/>
        <end position="28"/>
    </location>
</feature>
<dbReference type="EMBL" id="CP072829">
    <property type="protein sequence ID" value="QTU84696.1"/>
    <property type="molecule type" value="Genomic_DNA"/>
</dbReference>
<gene>
    <name evidence="2" type="ORF">GMI68_00240</name>
    <name evidence="3" type="ORF">J7S26_01860</name>
</gene>
<dbReference type="InterPro" id="IPR052712">
    <property type="entry name" value="Acid_resist_chaperone_HdeD"/>
</dbReference>
<dbReference type="Proteomes" id="UP000636394">
    <property type="component" value="Unassembled WGS sequence"/>
</dbReference>
<name>A0A9E6SUP1_9ACTN</name>
<reference evidence="2 4" key="1">
    <citation type="submission" date="2019-11" db="EMBL/GenBank/DDBJ databases">
        <title>Eggerthellaceae novel genus isolated from the rectal contents of marmort.</title>
        <authorList>
            <person name="Zhang G."/>
        </authorList>
    </citation>
    <scope>NUCLEOTIDE SEQUENCE [LARGE SCALE GENOMIC DNA]</scope>
    <source>
        <strain evidence="4">zg-886</strain>
        <strain evidence="2">Zg-886</strain>
    </source>
</reference>
<feature type="transmembrane region" description="Helical" evidence="1">
    <location>
        <begin position="34"/>
        <end position="56"/>
    </location>
</feature>
<feature type="transmembrane region" description="Helical" evidence="1">
    <location>
        <begin position="147"/>
        <end position="166"/>
    </location>
</feature>
<dbReference type="RefSeq" id="WP_165059519.1">
    <property type="nucleotide sequence ID" value="NZ_CP072829.1"/>
</dbReference>
<dbReference type="EMBL" id="WPCR01000001">
    <property type="protein sequence ID" value="NHM13214.1"/>
    <property type="molecule type" value="Genomic_DNA"/>
</dbReference>
<sequence>MSKAKKHDWGLVAAGVLLVICALFFFLWPGITLVTITSIAGAAFLVAGVFDIVNYVRFRKTMHLSGWSILYGICDIVLGIMLLVQPLLFAAVIPWMCGAFFIAFGIVEIVNSGRAKKLGLSMGWLVFSGIVSVLCGLMFFFSPASLSIFLSVFLMMRGFSLIFYGWSVDKAMPKNG</sequence>
<evidence type="ECO:0000256" key="1">
    <source>
        <dbReference type="SAM" id="Phobius"/>
    </source>
</evidence>
<evidence type="ECO:0000313" key="3">
    <source>
        <dbReference type="EMBL" id="QTU84696.1"/>
    </source>
</evidence>
<accession>A0A9E6SUP1</accession>
<dbReference type="Pfam" id="PF03729">
    <property type="entry name" value="DUF308"/>
    <property type="match status" value="1"/>
</dbReference>
<protein>
    <submittedName>
        <fullName evidence="3">DUF308 domain-containing protein</fullName>
    </submittedName>
</protein>
<proteinExistence type="predicted"/>
<keyword evidence="4" id="KW-1185">Reference proteome</keyword>
<dbReference type="KEGG" id="ebz:J7S26_01860"/>
<dbReference type="PANTHER" id="PTHR34989:SF1">
    <property type="entry name" value="PROTEIN HDED"/>
    <property type="match status" value="1"/>
</dbReference>
<dbReference type="AlphaFoldDB" id="A0A9E6SUP1"/>
<feature type="transmembrane region" description="Helical" evidence="1">
    <location>
        <begin position="68"/>
        <end position="86"/>
    </location>
</feature>
<feature type="transmembrane region" description="Helical" evidence="1">
    <location>
        <begin position="92"/>
        <end position="110"/>
    </location>
</feature>
<feature type="transmembrane region" description="Helical" evidence="1">
    <location>
        <begin position="122"/>
        <end position="141"/>
    </location>
</feature>